<gene>
    <name evidence="2" type="ORF">M5K25_009271</name>
</gene>
<dbReference type="AlphaFoldDB" id="A0ABD0VBX9"/>
<proteinExistence type="predicted"/>
<protein>
    <submittedName>
        <fullName evidence="2">Uncharacterized protein</fullName>
    </submittedName>
</protein>
<comment type="caution">
    <text evidence="2">The sequence shown here is derived from an EMBL/GenBank/DDBJ whole genome shotgun (WGS) entry which is preliminary data.</text>
</comment>
<dbReference type="EMBL" id="JANQDX010000008">
    <property type="protein sequence ID" value="KAL0920156.1"/>
    <property type="molecule type" value="Genomic_DNA"/>
</dbReference>
<sequence length="75" mass="8148">MARRWEFGRSKYRPAAVRSSASSPASQRRVRAEEAEKPRMEKTGLGRFGDVGLAGGFGVADADGIWPEMLVHADG</sequence>
<evidence type="ECO:0000313" key="2">
    <source>
        <dbReference type="EMBL" id="KAL0920156.1"/>
    </source>
</evidence>
<name>A0ABD0VBX9_DENTH</name>
<dbReference type="Proteomes" id="UP001552299">
    <property type="component" value="Unassembled WGS sequence"/>
</dbReference>
<evidence type="ECO:0000256" key="1">
    <source>
        <dbReference type="SAM" id="MobiDB-lite"/>
    </source>
</evidence>
<feature type="compositionally biased region" description="Low complexity" evidence="1">
    <location>
        <begin position="13"/>
        <end position="27"/>
    </location>
</feature>
<evidence type="ECO:0000313" key="3">
    <source>
        <dbReference type="Proteomes" id="UP001552299"/>
    </source>
</evidence>
<feature type="region of interest" description="Disordered" evidence="1">
    <location>
        <begin position="1"/>
        <end position="45"/>
    </location>
</feature>
<reference evidence="2 3" key="1">
    <citation type="journal article" date="2024" name="Plant Biotechnol. J.">
        <title>Dendrobium thyrsiflorum genome and its molecular insights into genes involved in important horticultural traits.</title>
        <authorList>
            <person name="Chen B."/>
            <person name="Wang J.Y."/>
            <person name="Zheng P.J."/>
            <person name="Li K.L."/>
            <person name="Liang Y.M."/>
            <person name="Chen X.F."/>
            <person name="Zhang C."/>
            <person name="Zhao X."/>
            <person name="He X."/>
            <person name="Zhang G.Q."/>
            <person name="Liu Z.J."/>
            <person name="Xu Q."/>
        </authorList>
    </citation>
    <scope>NUCLEOTIDE SEQUENCE [LARGE SCALE GENOMIC DNA]</scope>
    <source>
        <strain evidence="2">GZMU011</strain>
    </source>
</reference>
<feature type="compositionally biased region" description="Basic and acidic residues" evidence="1">
    <location>
        <begin position="30"/>
        <end position="44"/>
    </location>
</feature>
<keyword evidence="3" id="KW-1185">Reference proteome</keyword>
<accession>A0ABD0VBX9</accession>
<organism evidence="2 3">
    <name type="scientific">Dendrobium thyrsiflorum</name>
    <name type="common">Pinecone-like raceme dendrobium</name>
    <name type="synonym">Orchid</name>
    <dbReference type="NCBI Taxonomy" id="117978"/>
    <lineage>
        <taxon>Eukaryota</taxon>
        <taxon>Viridiplantae</taxon>
        <taxon>Streptophyta</taxon>
        <taxon>Embryophyta</taxon>
        <taxon>Tracheophyta</taxon>
        <taxon>Spermatophyta</taxon>
        <taxon>Magnoliopsida</taxon>
        <taxon>Liliopsida</taxon>
        <taxon>Asparagales</taxon>
        <taxon>Orchidaceae</taxon>
        <taxon>Epidendroideae</taxon>
        <taxon>Malaxideae</taxon>
        <taxon>Dendrobiinae</taxon>
        <taxon>Dendrobium</taxon>
    </lineage>
</organism>